<comment type="caution">
    <text evidence="3">The sequence shown here is derived from an EMBL/GenBank/DDBJ whole genome shotgun (WGS) entry which is preliminary data.</text>
</comment>
<evidence type="ECO:0000256" key="2">
    <source>
        <dbReference type="SAM" id="SignalP"/>
    </source>
</evidence>
<keyword evidence="2" id="KW-0732">Signal</keyword>
<feature type="signal peptide" evidence="2">
    <location>
        <begin position="1"/>
        <end position="22"/>
    </location>
</feature>
<protein>
    <recommendedName>
        <fullName evidence="4">Secreted protein</fullName>
    </recommendedName>
</protein>
<feature type="compositionally biased region" description="Low complexity" evidence="1">
    <location>
        <begin position="23"/>
        <end position="35"/>
    </location>
</feature>
<organism evidence="3">
    <name type="scientific">Streptomyces sp. SID7499</name>
    <dbReference type="NCBI Taxonomy" id="2706086"/>
    <lineage>
        <taxon>Bacteria</taxon>
        <taxon>Bacillati</taxon>
        <taxon>Actinomycetota</taxon>
        <taxon>Actinomycetes</taxon>
        <taxon>Kitasatosporales</taxon>
        <taxon>Streptomycetaceae</taxon>
        <taxon>Streptomyces</taxon>
    </lineage>
</organism>
<reference evidence="3" key="1">
    <citation type="submission" date="2020-01" db="EMBL/GenBank/DDBJ databases">
        <title>Insect and environment-associated Actinomycetes.</title>
        <authorList>
            <person name="Currrie C."/>
            <person name="Chevrette M."/>
            <person name="Carlson C."/>
            <person name="Stubbendieck R."/>
            <person name="Wendt-Pienkowski E."/>
        </authorList>
    </citation>
    <scope>NUCLEOTIDE SEQUENCE</scope>
    <source>
        <strain evidence="3">SID7499</strain>
    </source>
</reference>
<dbReference type="AlphaFoldDB" id="A0A6G3WZM2"/>
<feature type="region of interest" description="Disordered" evidence="1">
    <location>
        <begin position="23"/>
        <end position="45"/>
    </location>
</feature>
<evidence type="ECO:0000313" key="3">
    <source>
        <dbReference type="EMBL" id="NEE10989.1"/>
    </source>
</evidence>
<name>A0A6G3WZM2_9ACTN</name>
<proteinExistence type="predicted"/>
<sequence length="127" mass="12919">MTAAIVLLAAALLLHIATPHHSATAPMATPAMAPAVESESRKTYGPTALLAHSHKSSELHAEALDAPAWLPRSSQPVSEPAPLDKALEDAAMVTAGSGPALPLTARDARSPASGAAPTPSSLQTFRC</sequence>
<accession>A0A6G3WZM2</accession>
<feature type="region of interest" description="Disordered" evidence="1">
    <location>
        <begin position="97"/>
        <end position="127"/>
    </location>
</feature>
<evidence type="ECO:0000256" key="1">
    <source>
        <dbReference type="SAM" id="MobiDB-lite"/>
    </source>
</evidence>
<feature type="chain" id="PRO_5026325639" description="Secreted protein" evidence="2">
    <location>
        <begin position="23"/>
        <end position="127"/>
    </location>
</feature>
<feature type="compositionally biased region" description="Low complexity" evidence="1">
    <location>
        <begin position="110"/>
        <end position="121"/>
    </location>
</feature>
<gene>
    <name evidence="3" type="ORF">G3M58_31580</name>
</gene>
<evidence type="ECO:0008006" key="4">
    <source>
        <dbReference type="Google" id="ProtNLM"/>
    </source>
</evidence>
<dbReference type="EMBL" id="JAAGMN010003310">
    <property type="protein sequence ID" value="NEE10989.1"/>
    <property type="molecule type" value="Genomic_DNA"/>
</dbReference>